<feature type="domain" description="RRM" evidence="2">
    <location>
        <begin position="21"/>
        <end position="99"/>
    </location>
</feature>
<evidence type="ECO:0000313" key="3">
    <source>
        <dbReference type="EMBL" id="QFG04333.1"/>
    </source>
</evidence>
<dbReference type="PANTHER" id="PTHR48025">
    <property type="entry name" value="OS02G0815200 PROTEIN"/>
    <property type="match status" value="1"/>
</dbReference>
<dbReference type="EMBL" id="CP042829">
    <property type="protein sequence ID" value="QFG04333.1"/>
    <property type="molecule type" value="Genomic_DNA"/>
</dbReference>
<dbReference type="PROSITE" id="PS50102">
    <property type="entry name" value="RRM"/>
    <property type="match status" value="1"/>
</dbReference>
<proteinExistence type="predicted"/>
<accession>A0ABX6C4Z0</accession>
<dbReference type="InterPro" id="IPR050502">
    <property type="entry name" value="Euk_RNA-bind_prot"/>
</dbReference>
<reference evidence="3 4" key="1">
    <citation type="submission" date="2019-08" db="EMBL/GenBank/DDBJ databases">
        <authorList>
            <person name="Toschakov S.V."/>
        </authorList>
    </citation>
    <scope>NUCLEOTIDE SEQUENCE [LARGE SCALE GENOMIC DNA]</scope>
    <source>
        <strain evidence="3 4">3753O</strain>
    </source>
</reference>
<dbReference type="SUPFAM" id="SSF54928">
    <property type="entry name" value="RNA-binding domain, RBD"/>
    <property type="match status" value="1"/>
</dbReference>
<organism evidence="3 4">
    <name type="scientific">Tepidiforma bonchosmolovskayae</name>
    <dbReference type="NCBI Taxonomy" id="2601677"/>
    <lineage>
        <taxon>Bacteria</taxon>
        <taxon>Bacillati</taxon>
        <taxon>Chloroflexota</taxon>
        <taxon>Tepidiformia</taxon>
        <taxon>Tepidiformales</taxon>
        <taxon>Tepidiformaceae</taxon>
        <taxon>Tepidiforma</taxon>
    </lineage>
</organism>
<gene>
    <name evidence="3" type="ORF">Tbon_07365</name>
</gene>
<keyword evidence="1" id="KW-0694">RNA-binding</keyword>
<name>A0ABX6C4Z0_9CHLR</name>
<sequence length="101" mass="10348">MAARPRRAAAGAPPPRKVPPLHLYLGNLSYLTTAEELAALLAPFGPFAAPQLVLDPATGLSRGYALVEFDDPAAAAAAAAALNGSFLHGRVLIVRPAHAGE</sequence>
<protein>
    <submittedName>
        <fullName evidence="3">RNA-binding protein</fullName>
    </submittedName>
</protein>
<dbReference type="Pfam" id="PF00076">
    <property type="entry name" value="RRM_1"/>
    <property type="match status" value="1"/>
</dbReference>
<dbReference type="Gene3D" id="3.30.70.330">
    <property type="match status" value="1"/>
</dbReference>
<dbReference type="PANTHER" id="PTHR48025:SF1">
    <property type="entry name" value="RRM DOMAIN-CONTAINING PROTEIN"/>
    <property type="match status" value="1"/>
</dbReference>
<dbReference type="InterPro" id="IPR000504">
    <property type="entry name" value="RRM_dom"/>
</dbReference>
<dbReference type="SMART" id="SM00360">
    <property type="entry name" value="RRM"/>
    <property type="match status" value="1"/>
</dbReference>
<evidence type="ECO:0000313" key="4">
    <source>
        <dbReference type="Proteomes" id="UP000326331"/>
    </source>
</evidence>
<dbReference type="InterPro" id="IPR012677">
    <property type="entry name" value="Nucleotide-bd_a/b_plait_sf"/>
</dbReference>
<evidence type="ECO:0000256" key="1">
    <source>
        <dbReference type="ARBA" id="ARBA00022884"/>
    </source>
</evidence>
<evidence type="ECO:0000259" key="2">
    <source>
        <dbReference type="PROSITE" id="PS50102"/>
    </source>
</evidence>
<dbReference type="Proteomes" id="UP000326331">
    <property type="component" value="Chromosome"/>
</dbReference>
<dbReference type="InterPro" id="IPR035979">
    <property type="entry name" value="RBD_domain_sf"/>
</dbReference>
<keyword evidence="4" id="KW-1185">Reference proteome</keyword>
<reference evidence="3 4" key="2">
    <citation type="submission" date="2019-10" db="EMBL/GenBank/DDBJ databases">
        <title>Thermopilla bonchosmolovskayae gen. nov., sp. nov., a moderately thermophilic Chloroflexi bacterium from a Chukotka hot spring (Arctic, Russia), representing a novel classis Thermopillaia, which include previously uncultivated lineage OLB14.</title>
        <authorList>
            <person name="Kochetkova T.V."/>
            <person name="Zayulina K.S."/>
            <person name="Zhigarkov V.S."/>
            <person name="Minaev N.V."/>
            <person name="Novikov A."/>
            <person name="Toshchakov S.V."/>
            <person name="Elcheninov A.G."/>
            <person name="Kublanov I.V."/>
        </authorList>
    </citation>
    <scope>NUCLEOTIDE SEQUENCE [LARGE SCALE GENOMIC DNA]</scope>
    <source>
        <strain evidence="3 4">3753O</strain>
    </source>
</reference>